<dbReference type="InterPro" id="IPR005534">
    <property type="entry name" value="Curli_assmbl/transp-comp_CsgG"/>
</dbReference>
<evidence type="ECO:0000313" key="9">
    <source>
        <dbReference type="Proteomes" id="UP001354989"/>
    </source>
</evidence>
<evidence type="ECO:0000256" key="4">
    <source>
        <dbReference type="ARBA" id="ARBA00023139"/>
    </source>
</evidence>
<keyword evidence="5" id="KW-0449">Lipoprotein</keyword>
<evidence type="ECO:0000256" key="5">
    <source>
        <dbReference type="ARBA" id="ARBA00023288"/>
    </source>
</evidence>
<feature type="domain" description="Outer membrane protein beta-barrel" evidence="7">
    <location>
        <begin position="295"/>
        <end position="455"/>
    </location>
</feature>
<sequence length="460" mass="51107">MRYSNYLLVLLAAFLGACGGNYQAVTTTPARLGTKTPTARAFNDLPAPEKKIIAAVYKFRDQTGQYKPATNGASWSTAVTQGATSILLRSLEESGWFVPIEREGLSNLLNERKIIRSSQAAYLDQSKGETAKLPPLLFGDIVLEGGIISYDANVVTGGAGLQYFGTGAHGQYREDRVTVYLRAVSTSNGKILKTVYTTKTVLSQMIDFGVFRYVAFKRLLEAEVGTTYNEPMELAVTQAIEKAVHTLVIEGMLDGLWANADGSVEQQRAVKMYLEEKRLNDMKDDRGELITQRRGQLKIGLGAGANMLFSDYQREGVSPVAGAKLGYLHHNGWFVDISAQMGGLKARGWKQNYFHGGLDIGFQFRQHRTFSPYVMAGLGYAQWNKNINFPYDNSNLEPIGTAYSQAGVGVDIALTSFMSVFGQFAYQYYLTDDFDGLRRGRYNDYQFNGMLGLNFYLFRH</sequence>
<dbReference type="PANTHER" id="PTHR41164:SF1">
    <property type="entry name" value="CURLI PRODUCTION ASSEMBLY_TRANSPORT COMPONENT CSGG"/>
    <property type="match status" value="1"/>
</dbReference>
<keyword evidence="1" id="KW-1003">Cell membrane</keyword>
<dbReference type="EMBL" id="AP025292">
    <property type="protein sequence ID" value="BDC98952.1"/>
    <property type="molecule type" value="Genomic_DNA"/>
</dbReference>
<keyword evidence="9" id="KW-1185">Reference proteome</keyword>
<evidence type="ECO:0000313" key="8">
    <source>
        <dbReference type="EMBL" id="BDC98952.1"/>
    </source>
</evidence>
<evidence type="ECO:0000256" key="1">
    <source>
        <dbReference type="ARBA" id="ARBA00022475"/>
    </source>
</evidence>
<dbReference type="RefSeq" id="WP_338397975.1">
    <property type="nucleotide sequence ID" value="NZ_AP025292.1"/>
</dbReference>
<dbReference type="InterPro" id="IPR027385">
    <property type="entry name" value="Beta-barrel_OMP"/>
</dbReference>
<dbReference type="InterPro" id="IPR011250">
    <property type="entry name" value="OMP/PagP_B-barrel"/>
</dbReference>
<dbReference type="PROSITE" id="PS51257">
    <property type="entry name" value="PROKAR_LIPOPROTEIN"/>
    <property type="match status" value="1"/>
</dbReference>
<dbReference type="Pfam" id="PF03783">
    <property type="entry name" value="CsgG"/>
    <property type="match status" value="1"/>
</dbReference>
<dbReference type="Gene3D" id="2.40.160.20">
    <property type="match status" value="1"/>
</dbReference>
<feature type="signal peptide" evidence="6">
    <location>
        <begin position="1"/>
        <end position="24"/>
    </location>
</feature>
<dbReference type="Gene3D" id="3.40.50.10610">
    <property type="entry name" value="ABC-type transport auxiliary lipoprotein component"/>
    <property type="match status" value="1"/>
</dbReference>
<keyword evidence="4" id="KW-0564">Palmitate</keyword>
<accession>A0ABN6L6Z3</accession>
<keyword evidence="3" id="KW-0472">Membrane</keyword>
<proteinExistence type="predicted"/>
<name>A0ABN6L6Z3_9BACT</name>
<evidence type="ECO:0000256" key="2">
    <source>
        <dbReference type="ARBA" id="ARBA00022729"/>
    </source>
</evidence>
<gene>
    <name evidence="8" type="ORF">PEPS_12330</name>
</gene>
<reference evidence="8 9" key="1">
    <citation type="submission" date="2021-12" db="EMBL/GenBank/DDBJ databases">
        <title>Genome sequencing of bacteria with rrn-lacking chromosome and rrn-plasmid.</title>
        <authorList>
            <person name="Anda M."/>
            <person name="Iwasaki W."/>
        </authorList>
    </citation>
    <scope>NUCLEOTIDE SEQUENCE [LARGE SCALE GENOMIC DNA]</scope>
    <source>
        <strain evidence="8 9">NBRC 101262</strain>
    </source>
</reference>
<dbReference type="Proteomes" id="UP001354989">
    <property type="component" value="Chromosome"/>
</dbReference>
<dbReference type="PANTHER" id="PTHR41164">
    <property type="entry name" value="CURLI PRODUCTION ASSEMBLY/TRANSPORT COMPONENT CSGG"/>
    <property type="match status" value="1"/>
</dbReference>
<dbReference type="Pfam" id="PF13505">
    <property type="entry name" value="OMP_b-brl"/>
    <property type="match status" value="1"/>
</dbReference>
<feature type="chain" id="PRO_5046176501" description="Outer membrane protein beta-barrel domain-containing protein" evidence="6">
    <location>
        <begin position="25"/>
        <end position="460"/>
    </location>
</feature>
<evidence type="ECO:0000256" key="3">
    <source>
        <dbReference type="ARBA" id="ARBA00023136"/>
    </source>
</evidence>
<evidence type="ECO:0000259" key="7">
    <source>
        <dbReference type="Pfam" id="PF13505"/>
    </source>
</evidence>
<evidence type="ECO:0000256" key="6">
    <source>
        <dbReference type="SAM" id="SignalP"/>
    </source>
</evidence>
<protein>
    <recommendedName>
        <fullName evidence="7">Outer membrane protein beta-barrel domain-containing protein</fullName>
    </recommendedName>
</protein>
<keyword evidence="2 6" id="KW-0732">Signal</keyword>
<dbReference type="SUPFAM" id="SSF56925">
    <property type="entry name" value="OMPA-like"/>
    <property type="match status" value="1"/>
</dbReference>
<organism evidence="8 9">
    <name type="scientific">Persicobacter psychrovividus</name>
    <dbReference type="NCBI Taxonomy" id="387638"/>
    <lineage>
        <taxon>Bacteria</taxon>
        <taxon>Pseudomonadati</taxon>
        <taxon>Bacteroidota</taxon>
        <taxon>Cytophagia</taxon>
        <taxon>Cytophagales</taxon>
        <taxon>Persicobacteraceae</taxon>
        <taxon>Persicobacter</taxon>
    </lineage>
</organism>